<dbReference type="Gene3D" id="3.40.30.10">
    <property type="entry name" value="Glutaredoxin"/>
    <property type="match status" value="1"/>
</dbReference>
<evidence type="ECO:0000256" key="1">
    <source>
        <dbReference type="ARBA" id="ARBA00008987"/>
    </source>
</evidence>
<reference evidence="13" key="1">
    <citation type="submission" date="2023-04" db="EMBL/GenBank/DDBJ databases">
        <authorList>
            <person name="Vijverberg K."/>
            <person name="Xiong W."/>
            <person name="Schranz E."/>
        </authorList>
    </citation>
    <scope>NUCLEOTIDE SEQUENCE</scope>
</reference>
<feature type="repeat" description="TPR" evidence="10">
    <location>
        <begin position="198"/>
        <end position="231"/>
    </location>
</feature>
<dbReference type="EMBL" id="OX465085">
    <property type="protein sequence ID" value="CAI9302095.1"/>
    <property type="molecule type" value="Genomic_DNA"/>
</dbReference>
<sequence>MVNEMLNKQYWLNLVTMSPVTTIDLRSIHIMETGKFEFIFDWFCCRVKLGAIGDNQLYEGIIASSHHHYNERVKQVVLDSSVFPLFLRKPQIRAEKQTTVMDDSKIKELKLFVESCQSDPSILHSPSLGFFKTFLQSLGAKIPPTSTSNGENGHTFNEDIIESDLELDDSDVVKPDIDPPQKMGDLSIEVTDENRDLAQTLKSKAIDAISQGKLDEAIEHLTEAIMLNPSSAILYATRASVYVKLQKPNAAIRDADVALQINSDSAKGYKMRGIARVMLGLWEEAAYDLGIASSLDYDDEIGSLLKKIEPNVHKIKEHKRKYERLRKVKANERERQKSHPKTEDMHTPAQTNGEVVAIHKAVELETRLTASSRSNQLVILYFTATWCGPCRFMAPLYAKLAEKHRKVVFLKIDIDEVRDVAAQWNISSVPSFFFTKNGKEIDKVVGADKTSLESKIAKYASA</sequence>
<dbReference type="Proteomes" id="UP001177003">
    <property type="component" value="Chromosome 9"/>
</dbReference>
<dbReference type="InterPro" id="IPR019734">
    <property type="entry name" value="TPR_rpt"/>
</dbReference>
<organism evidence="13 14">
    <name type="scientific">Lactuca saligna</name>
    <name type="common">Willowleaf lettuce</name>
    <dbReference type="NCBI Taxonomy" id="75948"/>
    <lineage>
        <taxon>Eukaryota</taxon>
        <taxon>Viridiplantae</taxon>
        <taxon>Streptophyta</taxon>
        <taxon>Embryophyta</taxon>
        <taxon>Tracheophyta</taxon>
        <taxon>Spermatophyta</taxon>
        <taxon>Magnoliopsida</taxon>
        <taxon>eudicotyledons</taxon>
        <taxon>Gunneridae</taxon>
        <taxon>Pentapetalae</taxon>
        <taxon>asterids</taxon>
        <taxon>campanulids</taxon>
        <taxon>Asterales</taxon>
        <taxon>Asteraceae</taxon>
        <taxon>Cichorioideae</taxon>
        <taxon>Cichorieae</taxon>
        <taxon>Lactucinae</taxon>
        <taxon>Lactuca</taxon>
    </lineage>
</organism>
<protein>
    <recommendedName>
        <fullName evidence="8">TPR repeat-containing thioredoxin TDX</fullName>
    </recommendedName>
    <alternativeName>
        <fullName evidence="9">Tetratricoredoxin</fullName>
    </alternativeName>
</protein>
<evidence type="ECO:0000313" key="13">
    <source>
        <dbReference type="EMBL" id="CAI9302095.1"/>
    </source>
</evidence>
<dbReference type="FunFam" id="3.40.30.10:FF:000240">
    <property type="entry name" value="TPR repeat-containing thioredoxin TDX"/>
    <property type="match status" value="1"/>
</dbReference>
<keyword evidence="14" id="KW-1185">Reference proteome</keyword>
<dbReference type="AlphaFoldDB" id="A0AA36EQM2"/>
<proteinExistence type="inferred from homology"/>
<evidence type="ECO:0000256" key="7">
    <source>
        <dbReference type="ARBA" id="ARBA00023284"/>
    </source>
</evidence>
<keyword evidence="2" id="KW-0813">Transport</keyword>
<evidence type="ECO:0000256" key="5">
    <source>
        <dbReference type="ARBA" id="ARBA00022982"/>
    </source>
</evidence>
<dbReference type="FunFam" id="6.10.250.3420:FF:000001">
    <property type="entry name" value="Hsc70-interacting protein-like protein"/>
    <property type="match status" value="1"/>
</dbReference>
<dbReference type="PANTHER" id="PTHR45883">
    <property type="entry name" value="HSC70-INTERACTING PROTEIN"/>
    <property type="match status" value="1"/>
</dbReference>
<evidence type="ECO:0000256" key="2">
    <source>
        <dbReference type="ARBA" id="ARBA00022448"/>
    </source>
</evidence>
<dbReference type="Pfam" id="PF13414">
    <property type="entry name" value="TPR_11"/>
    <property type="match status" value="1"/>
</dbReference>
<keyword evidence="4 10" id="KW-0802">TPR repeat</keyword>
<dbReference type="SUPFAM" id="SSF48452">
    <property type="entry name" value="TPR-like"/>
    <property type="match status" value="1"/>
</dbReference>
<keyword evidence="3" id="KW-0677">Repeat</keyword>
<dbReference type="InterPro" id="IPR036249">
    <property type="entry name" value="Thioredoxin-like_sf"/>
</dbReference>
<keyword evidence="7" id="KW-0676">Redox-active center</keyword>
<dbReference type="PROSITE" id="PS50005">
    <property type="entry name" value="TPR"/>
    <property type="match status" value="1"/>
</dbReference>
<evidence type="ECO:0000256" key="3">
    <source>
        <dbReference type="ARBA" id="ARBA00022737"/>
    </source>
</evidence>
<evidence type="ECO:0000256" key="9">
    <source>
        <dbReference type="ARBA" id="ARBA00076793"/>
    </source>
</evidence>
<evidence type="ECO:0000256" key="6">
    <source>
        <dbReference type="ARBA" id="ARBA00023157"/>
    </source>
</evidence>
<dbReference type="InterPro" id="IPR013766">
    <property type="entry name" value="Thioredoxin_domain"/>
</dbReference>
<name>A0AA36EQM2_LACSI</name>
<feature type="region of interest" description="Disordered" evidence="11">
    <location>
        <begin position="329"/>
        <end position="348"/>
    </location>
</feature>
<gene>
    <name evidence="13" type="ORF">LSALG_LOCUS40598</name>
</gene>
<dbReference type="GO" id="GO:0016667">
    <property type="term" value="F:oxidoreductase activity, acting on a sulfur group of donors"/>
    <property type="evidence" value="ECO:0007669"/>
    <property type="project" value="UniProtKB-ARBA"/>
</dbReference>
<dbReference type="Pfam" id="PF18253">
    <property type="entry name" value="HipN"/>
    <property type="match status" value="1"/>
</dbReference>
<evidence type="ECO:0000256" key="8">
    <source>
        <dbReference type="ARBA" id="ARBA00074081"/>
    </source>
</evidence>
<accession>A0AA36EQM2</accession>
<dbReference type="PROSITE" id="PS00194">
    <property type="entry name" value="THIOREDOXIN_1"/>
    <property type="match status" value="1"/>
</dbReference>
<evidence type="ECO:0000313" key="14">
    <source>
        <dbReference type="Proteomes" id="UP001177003"/>
    </source>
</evidence>
<dbReference type="InterPro" id="IPR034649">
    <property type="entry name" value="Hip_N"/>
</dbReference>
<dbReference type="Gene3D" id="6.10.250.3420">
    <property type="match status" value="1"/>
</dbReference>
<keyword evidence="5" id="KW-0249">Electron transport</keyword>
<dbReference type="PROSITE" id="PS51352">
    <property type="entry name" value="THIOREDOXIN_2"/>
    <property type="match status" value="1"/>
</dbReference>
<dbReference type="Gene3D" id="1.25.40.10">
    <property type="entry name" value="Tetratricopeptide repeat domain"/>
    <property type="match status" value="1"/>
</dbReference>
<evidence type="ECO:0000259" key="12">
    <source>
        <dbReference type="PROSITE" id="PS51352"/>
    </source>
</evidence>
<dbReference type="CDD" id="cd02947">
    <property type="entry name" value="TRX_family"/>
    <property type="match status" value="1"/>
</dbReference>
<dbReference type="InterPro" id="IPR011990">
    <property type="entry name" value="TPR-like_helical_dom_sf"/>
</dbReference>
<evidence type="ECO:0000256" key="10">
    <source>
        <dbReference type="PROSITE-ProRule" id="PRU00339"/>
    </source>
</evidence>
<evidence type="ECO:0000256" key="4">
    <source>
        <dbReference type="ARBA" id="ARBA00022803"/>
    </source>
</evidence>
<dbReference type="GO" id="GO:0030544">
    <property type="term" value="F:Hsp70 protein binding"/>
    <property type="evidence" value="ECO:0007669"/>
    <property type="project" value="TreeGrafter"/>
</dbReference>
<dbReference type="SMART" id="SM00028">
    <property type="entry name" value="TPR"/>
    <property type="match status" value="3"/>
</dbReference>
<dbReference type="GO" id="GO:0006950">
    <property type="term" value="P:response to stress"/>
    <property type="evidence" value="ECO:0007669"/>
    <property type="project" value="UniProtKB-ARBA"/>
</dbReference>
<evidence type="ECO:0000256" key="11">
    <source>
        <dbReference type="SAM" id="MobiDB-lite"/>
    </source>
</evidence>
<dbReference type="Pfam" id="PF00085">
    <property type="entry name" value="Thioredoxin"/>
    <property type="match status" value="1"/>
</dbReference>
<feature type="domain" description="Thioredoxin" evidence="12">
    <location>
        <begin position="336"/>
        <end position="461"/>
    </location>
</feature>
<dbReference type="SUPFAM" id="SSF52833">
    <property type="entry name" value="Thioredoxin-like"/>
    <property type="match status" value="1"/>
</dbReference>
<dbReference type="GO" id="GO:0046983">
    <property type="term" value="F:protein dimerization activity"/>
    <property type="evidence" value="ECO:0007669"/>
    <property type="project" value="InterPro"/>
</dbReference>
<dbReference type="GO" id="GO:0000118">
    <property type="term" value="C:histone deacetylase complex"/>
    <property type="evidence" value="ECO:0007669"/>
    <property type="project" value="UniProtKB-ARBA"/>
</dbReference>
<dbReference type="FunFam" id="1.25.40.10:FF:000112">
    <property type="entry name" value="FAM10 family protein"/>
    <property type="match status" value="1"/>
</dbReference>
<comment type="similarity">
    <text evidence="1">Belongs to the thioredoxin family.</text>
</comment>
<keyword evidence="6" id="KW-1015">Disulfide bond</keyword>
<feature type="compositionally biased region" description="Basic and acidic residues" evidence="11">
    <location>
        <begin position="329"/>
        <end position="346"/>
    </location>
</feature>
<dbReference type="CDD" id="cd14438">
    <property type="entry name" value="Hip_N"/>
    <property type="match status" value="1"/>
</dbReference>
<dbReference type="InterPro" id="IPR017937">
    <property type="entry name" value="Thioredoxin_CS"/>
</dbReference>
<dbReference type="PANTHER" id="PTHR45883:SF7">
    <property type="entry name" value="TPR REPEAT-CONTAINING THIOREDOXIN TDX"/>
    <property type="match status" value="1"/>
</dbReference>